<keyword evidence="3" id="KW-1185">Reference proteome</keyword>
<dbReference type="AlphaFoldDB" id="A0A251SWG5"/>
<feature type="transmembrane region" description="Helical" evidence="1">
    <location>
        <begin position="23"/>
        <end position="44"/>
    </location>
</feature>
<evidence type="ECO:0000256" key="1">
    <source>
        <dbReference type="SAM" id="Phobius"/>
    </source>
</evidence>
<reference evidence="3" key="1">
    <citation type="journal article" date="2017" name="Nature">
        <title>The sunflower genome provides insights into oil metabolism, flowering and Asterid evolution.</title>
        <authorList>
            <person name="Badouin H."/>
            <person name="Gouzy J."/>
            <person name="Grassa C.J."/>
            <person name="Murat F."/>
            <person name="Staton S.E."/>
            <person name="Cottret L."/>
            <person name="Lelandais-Briere C."/>
            <person name="Owens G.L."/>
            <person name="Carrere S."/>
            <person name="Mayjonade B."/>
            <person name="Legrand L."/>
            <person name="Gill N."/>
            <person name="Kane N.C."/>
            <person name="Bowers J.E."/>
            <person name="Hubner S."/>
            <person name="Bellec A."/>
            <person name="Berard A."/>
            <person name="Berges H."/>
            <person name="Blanchet N."/>
            <person name="Boniface M.C."/>
            <person name="Brunel D."/>
            <person name="Catrice O."/>
            <person name="Chaidir N."/>
            <person name="Claudel C."/>
            <person name="Donnadieu C."/>
            <person name="Faraut T."/>
            <person name="Fievet G."/>
            <person name="Helmstetter N."/>
            <person name="King M."/>
            <person name="Knapp S.J."/>
            <person name="Lai Z."/>
            <person name="Le Paslier M.C."/>
            <person name="Lippi Y."/>
            <person name="Lorenzon L."/>
            <person name="Mandel J.R."/>
            <person name="Marage G."/>
            <person name="Marchand G."/>
            <person name="Marquand E."/>
            <person name="Bret-Mestries E."/>
            <person name="Morien E."/>
            <person name="Nambeesan S."/>
            <person name="Nguyen T."/>
            <person name="Pegot-Espagnet P."/>
            <person name="Pouilly N."/>
            <person name="Raftis F."/>
            <person name="Sallet E."/>
            <person name="Schiex T."/>
            <person name="Thomas J."/>
            <person name="Vandecasteele C."/>
            <person name="Vares D."/>
            <person name="Vear F."/>
            <person name="Vautrin S."/>
            <person name="Crespi M."/>
            <person name="Mangin B."/>
            <person name="Burke J.M."/>
            <person name="Salse J."/>
            <person name="Munos S."/>
            <person name="Vincourt P."/>
            <person name="Rieseberg L.H."/>
            <person name="Langlade N.B."/>
        </authorList>
    </citation>
    <scope>NUCLEOTIDE SEQUENCE [LARGE SCALE GENOMIC DNA]</scope>
    <source>
        <strain evidence="3">cv. SF193</strain>
    </source>
</reference>
<keyword evidence="1" id="KW-0472">Membrane</keyword>
<dbReference type="EMBL" id="CM007902">
    <property type="protein sequence ID" value="OTG03180.1"/>
    <property type="molecule type" value="Genomic_DNA"/>
</dbReference>
<evidence type="ECO:0000313" key="2">
    <source>
        <dbReference type="EMBL" id="OTG03180.1"/>
    </source>
</evidence>
<proteinExistence type="predicted"/>
<gene>
    <name evidence="2" type="ORF">HannXRQ_Chr13g0421241</name>
</gene>
<keyword evidence="1" id="KW-0812">Transmembrane</keyword>
<dbReference type="InParanoid" id="A0A251SWG5"/>
<accession>A0A251SWG5</accession>
<sequence length="158" mass="18398">MLVNPRDVKTRCVWFVRCLKLMFFKVEGASCHYWILGLLLLIACKERKSVHRERCCNRCEGDTESCSRMSFTWFDDGKLSTAKERGTDEKDGVRVFNHEKLELERRIEHILCLPMDIWIILCTLQTLDMVMPLGVTSTMLLHPTHKPNNQIESKVLIG</sequence>
<organism evidence="2 3">
    <name type="scientific">Helianthus annuus</name>
    <name type="common">Common sunflower</name>
    <dbReference type="NCBI Taxonomy" id="4232"/>
    <lineage>
        <taxon>Eukaryota</taxon>
        <taxon>Viridiplantae</taxon>
        <taxon>Streptophyta</taxon>
        <taxon>Embryophyta</taxon>
        <taxon>Tracheophyta</taxon>
        <taxon>Spermatophyta</taxon>
        <taxon>Magnoliopsida</taxon>
        <taxon>eudicotyledons</taxon>
        <taxon>Gunneridae</taxon>
        <taxon>Pentapetalae</taxon>
        <taxon>asterids</taxon>
        <taxon>campanulids</taxon>
        <taxon>Asterales</taxon>
        <taxon>Asteraceae</taxon>
        <taxon>Asteroideae</taxon>
        <taxon>Heliantheae alliance</taxon>
        <taxon>Heliantheae</taxon>
        <taxon>Helianthus</taxon>
    </lineage>
</organism>
<dbReference type="Proteomes" id="UP000215914">
    <property type="component" value="Chromosome 13"/>
</dbReference>
<evidence type="ECO:0000313" key="3">
    <source>
        <dbReference type="Proteomes" id="UP000215914"/>
    </source>
</evidence>
<keyword evidence="1" id="KW-1133">Transmembrane helix</keyword>
<name>A0A251SWG5_HELAN</name>
<protein>
    <submittedName>
        <fullName evidence="2">Uncharacterized protein</fullName>
    </submittedName>
</protein>